<comment type="similarity">
    <text evidence="1">Belongs to the bifunctional nuclease family.</text>
</comment>
<dbReference type="Gene3D" id="3.10.690.10">
    <property type="entry name" value="Bifunctional nuclease domain"/>
    <property type="match status" value="1"/>
</dbReference>
<evidence type="ECO:0000256" key="3">
    <source>
        <dbReference type="ARBA" id="ARBA00025428"/>
    </source>
</evidence>
<proteinExistence type="inferred from homology"/>
<dbReference type="InterPro" id="IPR003729">
    <property type="entry name" value="Bi_nuclease_dom"/>
</dbReference>
<protein>
    <submittedName>
        <fullName evidence="5">UVR domain</fullName>
    </submittedName>
</protein>
<keyword evidence="6" id="KW-1185">Reference proteome</keyword>
<dbReference type="Pfam" id="PF02151">
    <property type="entry name" value="UVR"/>
    <property type="match status" value="1"/>
</dbReference>
<evidence type="ECO:0000259" key="4">
    <source>
        <dbReference type="PROSITE" id="PS51658"/>
    </source>
</evidence>
<dbReference type="SUPFAM" id="SSF103256">
    <property type="entry name" value="Hypothetical protein TM0160"/>
    <property type="match status" value="1"/>
</dbReference>
<reference evidence="5 6" key="1">
    <citation type="submission" date="2023-12" db="EMBL/GenBank/DDBJ databases">
        <title>A high-quality genome assembly for Dillenia turbinata (Dilleniales).</title>
        <authorList>
            <person name="Chanderbali A."/>
        </authorList>
    </citation>
    <scope>NUCLEOTIDE SEQUENCE [LARGE SCALE GENOMIC DNA]</scope>
    <source>
        <strain evidence="5">LSX21</strain>
        <tissue evidence="5">Leaf</tissue>
    </source>
</reference>
<dbReference type="Pfam" id="PF02577">
    <property type="entry name" value="BFN_dom"/>
    <property type="match status" value="1"/>
</dbReference>
<feature type="domain" description="BFN" evidence="4">
    <location>
        <begin position="100"/>
        <end position="263"/>
    </location>
</feature>
<comment type="function">
    <text evidence="3">Bifunctional nuclease with both RNase and DNase activities. Involved in basal defense response. Participates in abscisic acid-derived callose deposition following infection by a necrotrophic pathogen.</text>
</comment>
<accession>A0AAN8V3B2</accession>
<keyword evidence="2" id="KW-0378">Hydrolase</keyword>
<name>A0AAN8V3B2_9MAGN</name>
<dbReference type="EMBL" id="JBAMMX010000018">
    <property type="protein sequence ID" value="KAK6922541.1"/>
    <property type="molecule type" value="Genomic_DNA"/>
</dbReference>
<gene>
    <name evidence="5" type="ORF">RJ641_010845</name>
</gene>
<dbReference type="GO" id="GO:0005634">
    <property type="term" value="C:nucleus"/>
    <property type="evidence" value="ECO:0007669"/>
    <property type="project" value="TreeGrafter"/>
</dbReference>
<evidence type="ECO:0000256" key="2">
    <source>
        <dbReference type="ARBA" id="ARBA00022722"/>
    </source>
</evidence>
<dbReference type="AlphaFoldDB" id="A0AAN8V3B2"/>
<evidence type="ECO:0000313" key="5">
    <source>
        <dbReference type="EMBL" id="KAK6922541.1"/>
    </source>
</evidence>
<comment type="caution">
    <text evidence="5">The sequence shown here is derived from an EMBL/GenBank/DDBJ whole genome shotgun (WGS) entry which is preliminary data.</text>
</comment>
<dbReference type="InterPro" id="IPR001943">
    <property type="entry name" value="UVR_dom"/>
</dbReference>
<dbReference type="InterPro" id="IPR036104">
    <property type="entry name" value="BFN_sf"/>
</dbReference>
<dbReference type="PROSITE" id="PS51658">
    <property type="entry name" value="BFN"/>
    <property type="match status" value="1"/>
</dbReference>
<sequence>MLGTYLCLRTVSSFVGVIDQVNAITPPRSISNSLTCSSSQLGFGFFGKNKDFRKLNSIFVISCKASRSHDGCYGGGSSFDNESEDQFLEASVLISETVRHYQLRRQGFHEDMTWQSGGFPFSSQPRELRTDTSLGHDFLLRFQSPTIFLKISFDGDLLLPIIVGEFAIEKLIDALHDDEIEDCPNQYQFVSNLVGNLGYEVNMVRITQRVASTYFARIYFSKHGDTDIFSVDARPSDAINVAERCKVPIYVSKQIVFTDAIRIGYGTGRVRETKSCYDVSLDSAADDPDTLAEELSLVRNMKLAVKEERYRDAAIWRDKLTDLRKTKDEP</sequence>
<keyword evidence="2" id="KW-0540">Nuclease</keyword>
<dbReference type="GO" id="GO:0030891">
    <property type="term" value="C:VCB complex"/>
    <property type="evidence" value="ECO:0007669"/>
    <property type="project" value="TreeGrafter"/>
</dbReference>
<dbReference type="PANTHER" id="PTHR15160">
    <property type="entry name" value="VON HIPPEL-LINDAU PROTEIN"/>
    <property type="match status" value="1"/>
</dbReference>
<dbReference type="GO" id="GO:0016567">
    <property type="term" value="P:protein ubiquitination"/>
    <property type="evidence" value="ECO:0007669"/>
    <property type="project" value="TreeGrafter"/>
</dbReference>
<dbReference type="GO" id="GO:0004518">
    <property type="term" value="F:nuclease activity"/>
    <property type="evidence" value="ECO:0007669"/>
    <property type="project" value="UniProtKB-UniRule"/>
</dbReference>
<organism evidence="5 6">
    <name type="scientific">Dillenia turbinata</name>
    <dbReference type="NCBI Taxonomy" id="194707"/>
    <lineage>
        <taxon>Eukaryota</taxon>
        <taxon>Viridiplantae</taxon>
        <taxon>Streptophyta</taxon>
        <taxon>Embryophyta</taxon>
        <taxon>Tracheophyta</taxon>
        <taxon>Spermatophyta</taxon>
        <taxon>Magnoliopsida</taxon>
        <taxon>eudicotyledons</taxon>
        <taxon>Gunneridae</taxon>
        <taxon>Pentapetalae</taxon>
        <taxon>Dilleniales</taxon>
        <taxon>Dilleniaceae</taxon>
        <taxon>Dillenia</taxon>
    </lineage>
</organism>
<dbReference type="Proteomes" id="UP001370490">
    <property type="component" value="Unassembled WGS sequence"/>
</dbReference>
<dbReference type="PANTHER" id="PTHR15160:SF1">
    <property type="entry name" value="VON HIPPEL-LINDAU DISEASE TUMOR SUPPRESSOR"/>
    <property type="match status" value="1"/>
</dbReference>
<evidence type="ECO:0000256" key="1">
    <source>
        <dbReference type="ARBA" id="ARBA00009095"/>
    </source>
</evidence>
<evidence type="ECO:0000313" key="6">
    <source>
        <dbReference type="Proteomes" id="UP001370490"/>
    </source>
</evidence>